<proteinExistence type="predicted"/>
<feature type="region of interest" description="Disordered" evidence="1">
    <location>
        <begin position="264"/>
        <end position="338"/>
    </location>
</feature>
<reference evidence="2" key="1">
    <citation type="journal article" date="2021" name="Nat. Commun.">
        <title>Genetic determinants of endophytism in the Arabidopsis root mycobiome.</title>
        <authorList>
            <person name="Mesny F."/>
            <person name="Miyauchi S."/>
            <person name="Thiergart T."/>
            <person name="Pickel B."/>
            <person name="Atanasova L."/>
            <person name="Karlsson M."/>
            <person name="Huettel B."/>
            <person name="Barry K.W."/>
            <person name="Haridas S."/>
            <person name="Chen C."/>
            <person name="Bauer D."/>
            <person name="Andreopoulos W."/>
            <person name="Pangilinan J."/>
            <person name="LaButti K."/>
            <person name="Riley R."/>
            <person name="Lipzen A."/>
            <person name="Clum A."/>
            <person name="Drula E."/>
            <person name="Henrissat B."/>
            <person name="Kohler A."/>
            <person name="Grigoriev I.V."/>
            <person name="Martin F.M."/>
            <person name="Hacquard S."/>
        </authorList>
    </citation>
    <scope>NUCLEOTIDE SEQUENCE</scope>
    <source>
        <strain evidence="2">MPI-CAGE-CH-0230</strain>
    </source>
</reference>
<dbReference type="EMBL" id="JAGTJQ010000006">
    <property type="protein sequence ID" value="KAH7029063.1"/>
    <property type="molecule type" value="Genomic_DNA"/>
</dbReference>
<evidence type="ECO:0000313" key="3">
    <source>
        <dbReference type="Proteomes" id="UP000756346"/>
    </source>
</evidence>
<organism evidence="2 3">
    <name type="scientific">Microdochium trichocladiopsis</name>
    <dbReference type="NCBI Taxonomy" id="1682393"/>
    <lineage>
        <taxon>Eukaryota</taxon>
        <taxon>Fungi</taxon>
        <taxon>Dikarya</taxon>
        <taxon>Ascomycota</taxon>
        <taxon>Pezizomycotina</taxon>
        <taxon>Sordariomycetes</taxon>
        <taxon>Xylariomycetidae</taxon>
        <taxon>Xylariales</taxon>
        <taxon>Microdochiaceae</taxon>
        <taxon>Microdochium</taxon>
    </lineage>
</organism>
<dbReference type="Proteomes" id="UP000756346">
    <property type="component" value="Unassembled WGS sequence"/>
</dbReference>
<dbReference type="AlphaFoldDB" id="A0A9P9BLY1"/>
<evidence type="ECO:0000313" key="2">
    <source>
        <dbReference type="EMBL" id="KAH7029063.1"/>
    </source>
</evidence>
<evidence type="ECO:0000256" key="1">
    <source>
        <dbReference type="SAM" id="MobiDB-lite"/>
    </source>
</evidence>
<feature type="compositionally biased region" description="Low complexity" evidence="1">
    <location>
        <begin position="265"/>
        <end position="293"/>
    </location>
</feature>
<name>A0A9P9BLY1_9PEZI</name>
<comment type="caution">
    <text evidence="2">The sequence shown here is derived from an EMBL/GenBank/DDBJ whole genome shotgun (WGS) entry which is preliminary data.</text>
</comment>
<protein>
    <recommendedName>
        <fullName evidence="4">Integral membrane protein</fullName>
    </recommendedName>
</protein>
<feature type="compositionally biased region" description="Polar residues" evidence="1">
    <location>
        <begin position="316"/>
        <end position="326"/>
    </location>
</feature>
<dbReference type="OrthoDB" id="5324692at2759"/>
<dbReference type="GeneID" id="70183729"/>
<sequence>MVPAPGLQQPRPYTQPYAYAVHTGSTAQQFHAAHQSAPVQTFHTVPSPVLNTTAQTNSHVATQPQSVAPPTHVPLQTPQSLPNPIGTLPREQQPWNQEILRRQEEEAQRPEVQAILKQRQADLEAYLELQRREDQGRVDAQQHMQPVAPVSYAPSPPVTGQQLIYDPATETYTLANQGQGAAYTTAPAHQHGAYQQVVPSQQYQAPHTYMQHQGATPGVFTNTSVINQPVSKEKRPSSTAKWMNKLHDLSAGLANLQLQLMPPGAAATTATPDGQVSSAAQQPSVAVQQPFAPSQQPPITTSVGQPYSSPPPLIATPQQTGNTIPNAYSGPGTAVTMPTTSIARHDPAVVLQSSASQPLNPMASISQPQHALPPSQYHDSPPQWSRQQEQEHRHQQQNLDPESWIRPAPRMSTNSPPNSIIFDCPAPRTLEYEATWYFLPAVPDFLVCTRCHERYISGTIIASRFQSARLSGQEVDGKVNGVRGGGNRCRFNVPRLTRVLIPEVIRKGGQNLGPIEEYMTRRLAMLECPGTNQVKNTAGIKWFSIKSMTTDEGLPLPDIFQYVVVCEACYEEQILGTRFASKLGSRKEPQPEDQTWLCDFGGFPIMTRALLRFSQQDIADEQARGDSFVPSDKHWLDFTNLVGPRWRLPKCEGFRKAVEPTSRKWFRATQLHELVFCEPCYLDKIKLTPFEPHFEQVQDVSHTGLSWMDAALGYTTEEVSLRACQASSRPMIITLNIALGREDLAMLIRVARTILQSPVCTDQGLEDNKLNKITGGQWYRLASTAGGPGGENKFRICEACHACLATSLCLDSYWQSEPPSLAEGQRFVCGLHTGAPRGKEFLTKLNEAIDTGVWARFENHVRVWIDIPPCPRYSHDGTAGRRWFGWEDCLICPECWVLFCEPAISKAVKAGEQGTREQQGTTLGLQGEEKGGRELGLPLHDKVVADARMCCMYSPRMRGMFLAVVQEKLGTASSQSRTVGQSASAHPGTAATISPAINDPTLVSPEGPAEQALLAHARHRHAVYAQTIPQVQMIKQMREMQMMQSLHSGMMGLMYQGSSAIQSIAGNNDGYSYGSSTLGWHDNANGATSAAFFDQSRAQGMGMVAGTAGDMAMARRLLEQWQAVE</sequence>
<accession>A0A9P9BLY1</accession>
<feature type="compositionally biased region" description="Polar residues" evidence="1">
    <location>
        <begin position="353"/>
        <end position="369"/>
    </location>
</feature>
<evidence type="ECO:0008006" key="4">
    <source>
        <dbReference type="Google" id="ProtNLM"/>
    </source>
</evidence>
<feature type="compositionally biased region" description="Polar residues" evidence="1">
    <location>
        <begin position="297"/>
        <end position="307"/>
    </location>
</feature>
<dbReference type="RefSeq" id="XP_046011351.1">
    <property type="nucleotide sequence ID" value="XM_046154183.1"/>
</dbReference>
<feature type="region of interest" description="Disordered" evidence="1">
    <location>
        <begin position="353"/>
        <end position="419"/>
    </location>
</feature>
<gene>
    <name evidence="2" type="ORF">B0I36DRAFT_324978</name>
</gene>
<keyword evidence="3" id="KW-1185">Reference proteome</keyword>